<feature type="transmembrane region" description="Helical" evidence="6">
    <location>
        <begin position="34"/>
        <end position="53"/>
    </location>
</feature>
<feature type="transmembrane region" description="Helical" evidence="6">
    <location>
        <begin position="65"/>
        <end position="84"/>
    </location>
</feature>
<dbReference type="PROSITE" id="PS51257">
    <property type="entry name" value="PROKAR_LIPOPROTEIN"/>
    <property type="match status" value="1"/>
</dbReference>
<evidence type="ECO:0000256" key="4">
    <source>
        <dbReference type="ARBA" id="ARBA00022989"/>
    </source>
</evidence>
<feature type="transmembrane region" description="Helical" evidence="6">
    <location>
        <begin position="90"/>
        <end position="110"/>
    </location>
</feature>
<gene>
    <name evidence="7" type="primary">cidA_9</name>
    <name evidence="7" type="ORF">SDC9_102650</name>
</gene>
<evidence type="ECO:0000256" key="1">
    <source>
        <dbReference type="ARBA" id="ARBA00004651"/>
    </source>
</evidence>
<organism evidence="7">
    <name type="scientific">bioreactor metagenome</name>
    <dbReference type="NCBI Taxonomy" id="1076179"/>
    <lineage>
        <taxon>unclassified sequences</taxon>
        <taxon>metagenomes</taxon>
        <taxon>ecological metagenomes</taxon>
    </lineage>
</organism>
<comment type="caution">
    <text evidence="7">The sequence shown here is derived from an EMBL/GenBank/DDBJ whole genome shotgun (WGS) entry which is preliminary data.</text>
</comment>
<proteinExistence type="predicted"/>
<reference evidence="7" key="1">
    <citation type="submission" date="2019-08" db="EMBL/GenBank/DDBJ databases">
        <authorList>
            <person name="Kucharzyk K."/>
            <person name="Murdoch R.W."/>
            <person name="Higgins S."/>
            <person name="Loffler F."/>
        </authorList>
    </citation>
    <scope>NUCLEOTIDE SEQUENCE</scope>
</reference>
<dbReference type="AlphaFoldDB" id="A0A645AYA6"/>
<evidence type="ECO:0000256" key="6">
    <source>
        <dbReference type="SAM" id="Phobius"/>
    </source>
</evidence>
<keyword evidence="4 6" id="KW-1133">Transmembrane helix</keyword>
<comment type="subcellular location">
    <subcellularLocation>
        <location evidence="1">Cell membrane</location>
        <topology evidence="1">Multi-pass membrane protein</topology>
    </subcellularLocation>
</comment>
<keyword evidence="5 6" id="KW-0472">Membrane</keyword>
<dbReference type="Pfam" id="PF03788">
    <property type="entry name" value="LrgA"/>
    <property type="match status" value="1"/>
</dbReference>
<keyword evidence="3 6" id="KW-0812">Transmembrane</keyword>
<dbReference type="PANTHER" id="PTHR33931">
    <property type="entry name" value="HOLIN-LIKE PROTEIN CIDA-RELATED"/>
    <property type="match status" value="1"/>
</dbReference>
<sequence length="123" mass="13514">MDEIKSIIHLIIGFLVLIGCLIVGRILANIIPGLLSPSVLGMIIFFILLKTGLVNDKYVRKTSLFFVNNLVLFFLPPLVGIVLIDFNSIYGQLPAIIISAAISTILVMVVTGRLSEKYIDNNN</sequence>
<dbReference type="InterPro" id="IPR005538">
    <property type="entry name" value="LrgA/CidA"/>
</dbReference>
<accession>A0A645AYA6</accession>
<name>A0A645AYA6_9ZZZZ</name>
<evidence type="ECO:0000256" key="5">
    <source>
        <dbReference type="ARBA" id="ARBA00023136"/>
    </source>
</evidence>
<dbReference type="GO" id="GO:0005886">
    <property type="term" value="C:plasma membrane"/>
    <property type="evidence" value="ECO:0007669"/>
    <property type="project" value="UniProtKB-SubCell"/>
</dbReference>
<protein>
    <submittedName>
        <fullName evidence="7">Holin-like protein CidA</fullName>
    </submittedName>
</protein>
<keyword evidence="2" id="KW-1003">Cell membrane</keyword>
<dbReference type="PANTHER" id="PTHR33931:SF5">
    <property type="entry name" value="UPF0299 MEMBRANE PROTEIN YOHJ"/>
    <property type="match status" value="1"/>
</dbReference>
<feature type="transmembrane region" description="Helical" evidence="6">
    <location>
        <begin position="7"/>
        <end position="28"/>
    </location>
</feature>
<evidence type="ECO:0000313" key="7">
    <source>
        <dbReference type="EMBL" id="MPM55853.1"/>
    </source>
</evidence>
<dbReference type="EMBL" id="VSSQ01015471">
    <property type="protein sequence ID" value="MPM55853.1"/>
    <property type="molecule type" value="Genomic_DNA"/>
</dbReference>
<evidence type="ECO:0000256" key="2">
    <source>
        <dbReference type="ARBA" id="ARBA00022475"/>
    </source>
</evidence>
<evidence type="ECO:0000256" key="3">
    <source>
        <dbReference type="ARBA" id="ARBA00022692"/>
    </source>
</evidence>